<dbReference type="AlphaFoldDB" id="A0A8S1JEV5"/>
<keyword evidence="3" id="KW-1185">Reference proteome</keyword>
<feature type="region of interest" description="Disordered" evidence="1">
    <location>
        <begin position="1"/>
        <end position="21"/>
    </location>
</feature>
<gene>
    <name evidence="2" type="ORF">OSTQU699_LOCUS10204</name>
</gene>
<dbReference type="EMBL" id="CAJHUC010002963">
    <property type="protein sequence ID" value="CAD7704849.1"/>
    <property type="molecule type" value="Genomic_DNA"/>
</dbReference>
<proteinExistence type="predicted"/>
<reference evidence="2" key="1">
    <citation type="submission" date="2020-12" db="EMBL/GenBank/DDBJ databases">
        <authorList>
            <person name="Iha C."/>
        </authorList>
    </citation>
    <scope>NUCLEOTIDE SEQUENCE</scope>
</reference>
<evidence type="ECO:0000256" key="1">
    <source>
        <dbReference type="SAM" id="MobiDB-lite"/>
    </source>
</evidence>
<accession>A0A8S1JEV5</accession>
<sequence length="105" mass="11636">MSMPMPAFRTERQPCSAEGCNDDSQSRLAFITSGHLDISLGEEEPEIPFGTVPSVQLLLLPLCCNSGRLRSGKLGSYDVQTSSLNSRTWHWCCCNDITNIELCMH</sequence>
<evidence type="ECO:0000313" key="2">
    <source>
        <dbReference type="EMBL" id="CAD7704849.1"/>
    </source>
</evidence>
<evidence type="ECO:0000313" key="3">
    <source>
        <dbReference type="Proteomes" id="UP000708148"/>
    </source>
</evidence>
<comment type="caution">
    <text evidence="2">The sequence shown here is derived from an EMBL/GenBank/DDBJ whole genome shotgun (WGS) entry which is preliminary data.</text>
</comment>
<organism evidence="2 3">
    <name type="scientific">Ostreobium quekettii</name>
    <dbReference type="NCBI Taxonomy" id="121088"/>
    <lineage>
        <taxon>Eukaryota</taxon>
        <taxon>Viridiplantae</taxon>
        <taxon>Chlorophyta</taxon>
        <taxon>core chlorophytes</taxon>
        <taxon>Ulvophyceae</taxon>
        <taxon>TCBD clade</taxon>
        <taxon>Bryopsidales</taxon>
        <taxon>Ostreobineae</taxon>
        <taxon>Ostreobiaceae</taxon>
        <taxon>Ostreobium</taxon>
    </lineage>
</organism>
<protein>
    <submittedName>
        <fullName evidence="2">Uncharacterized protein</fullName>
    </submittedName>
</protein>
<dbReference type="Proteomes" id="UP000708148">
    <property type="component" value="Unassembled WGS sequence"/>
</dbReference>
<name>A0A8S1JEV5_9CHLO</name>